<evidence type="ECO:0000313" key="2">
    <source>
        <dbReference type="Proteomes" id="UP001054252"/>
    </source>
</evidence>
<evidence type="ECO:0000313" key="1">
    <source>
        <dbReference type="EMBL" id="GKV42819.1"/>
    </source>
</evidence>
<accession>A0AAV5M185</accession>
<gene>
    <name evidence="1" type="ORF">SLEP1_g50185</name>
</gene>
<dbReference type="EMBL" id="BPVZ01000162">
    <property type="protein sequence ID" value="GKV42819.1"/>
    <property type="molecule type" value="Genomic_DNA"/>
</dbReference>
<name>A0AAV5M185_9ROSI</name>
<reference evidence="1 2" key="1">
    <citation type="journal article" date="2021" name="Commun. Biol.">
        <title>The genome of Shorea leprosula (Dipterocarpaceae) highlights the ecological relevance of drought in aseasonal tropical rainforests.</title>
        <authorList>
            <person name="Ng K.K.S."/>
            <person name="Kobayashi M.J."/>
            <person name="Fawcett J.A."/>
            <person name="Hatakeyama M."/>
            <person name="Paape T."/>
            <person name="Ng C.H."/>
            <person name="Ang C.C."/>
            <person name="Tnah L.H."/>
            <person name="Lee C.T."/>
            <person name="Nishiyama T."/>
            <person name="Sese J."/>
            <person name="O'Brien M.J."/>
            <person name="Copetti D."/>
            <person name="Mohd Noor M.I."/>
            <person name="Ong R.C."/>
            <person name="Putra M."/>
            <person name="Sireger I.Z."/>
            <person name="Indrioko S."/>
            <person name="Kosugi Y."/>
            <person name="Izuno A."/>
            <person name="Isagi Y."/>
            <person name="Lee S.L."/>
            <person name="Shimizu K.K."/>
        </authorList>
    </citation>
    <scope>NUCLEOTIDE SEQUENCE [LARGE SCALE GENOMIC DNA]</scope>
    <source>
        <strain evidence="1">214</strain>
    </source>
</reference>
<organism evidence="1 2">
    <name type="scientific">Rubroshorea leprosula</name>
    <dbReference type="NCBI Taxonomy" id="152421"/>
    <lineage>
        <taxon>Eukaryota</taxon>
        <taxon>Viridiplantae</taxon>
        <taxon>Streptophyta</taxon>
        <taxon>Embryophyta</taxon>
        <taxon>Tracheophyta</taxon>
        <taxon>Spermatophyta</taxon>
        <taxon>Magnoliopsida</taxon>
        <taxon>eudicotyledons</taxon>
        <taxon>Gunneridae</taxon>
        <taxon>Pentapetalae</taxon>
        <taxon>rosids</taxon>
        <taxon>malvids</taxon>
        <taxon>Malvales</taxon>
        <taxon>Dipterocarpaceae</taxon>
        <taxon>Rubroshorea</taxon>
    </lineage>
</organism>
<proteinExistence type="predicted"/>
<dbReference type="Proteomes" id="UP001054252">
    <property type="component" value="Unassembled WGS sequence"/>
</dbReference>
<comment type="caution">
    <text evidence="1">The sequence shown here is derived from an EMBL/GenBank/DDBJ whole genome shotgun (WGS) entry which is preliminary data.</text>
</comment>
<protein>
    <submittedName>
        <fullName evidence="1">Uncharacterized protein</fullName>
    </submittedName>
</protein>
<keyword evidence="2" id="KW-1185">Reference proteome</keyword>
<sequence>MVVGGSYIPTLSPIFTDSAGVVVSNLHKWQQMKKRGAAPTAR</sequence>
<dbReference type="AlphaFoldDB" id="A0AAV5M185"/>